<keyword evidence="5" id="KW-0521">NADP</keyword>
<dbReference type="EMBL" id="JAPDFR010000002">
    <property type="protein sequence ID" value="KAK0389258.1"/>
    <property type="molecule type" value="Genomic_DNA"/>
</dbReference>
<evidence type="ECO:0000259" key="6">
    <source>
        <dbReference type="Pfam" id="PF02544"/>
    </source>
</evidence>
<name>A0AA39GKW2_SARSR</name>
<sequence>MGNVASSLVPANASPAQCTQAFFVLSSAFIFSIQFLPDEIRGVLMDYGARRPQQDNGSASKDSGASPSPALVKLKAVLAKLTDCTQVPHSWFRHFYIVSVGWSIFWLSQFLSKGRLMTAIAAWQAKVAPKGMGLGQTYIVAALMAIQGSRRLYESYFVARMGKSPMWCVHWALGLAYYTAMGLGVWVEGSGSILEAWKTGNYKPSVPGFVPFAAALFMAASAKQNECHAHLASLKKYTLPKEGLFKYFLCPHYTCECLLYLGLSLAAAPQGSTFNKTILSGLLFVTVNLGATAYGTKQWYVEKFGAEQVGKRWMMIPYLW</sequence>
<comment type="function">
    <text evidence="5">Plays a key role in early steps of protein N-linked glycosylation by being involved in the conversion of polyprenol into dolichol. Acts as a polyprenal reductase that mediates the reduction of polyprenal into dolichal in a NADP-dependent mechanism. Dolichols are required for the synthesis of dolichol-linked monosaccharides and the oligosaccharide precursor used for N-glycosylation.</text>
</comment>
<accession>A0AA39GKW2</accession>
<dbReference type="GO" id="GO:0160198">
    <property type="term" value="F:polyprenal reductase activity"/>
    <property type="evidence" value="ECO:0007669"/>
    <property type="project" value="UniProtKB-EC"/>
</dbReference>
<dbReference type="InterPro" id="IPR039698">
    <property type="entry name" value="Dfg10/SRD5A3"/>
</dbReference>
<protein>
    <recommendedName>
        <fullName evidence="5">Polyprenal reductase</fullName>
        <ecNumber evidence="5">1.3.1.94</ecNumber>
    </recommendedName>
</protein>
<comment type="catalytic activity">
    <reaction evidence="5">
        <text>a di-trans,poly-cis-dolichal + NADP(+) = a di-trans,poly-cis-polyprenal + NADPH + H(+)</text>
        <dbReference type="Rhea" id="RHEA:80727"/>
        <dbReference type="Rhea" id="RHEA-COMP:19536"/>
        <dbReference type="Rhea" id="RHEA-COMP:19537"/>
        <dbReference type="ChEBI" id="CHEBI:15378"/>
        <dbReference type="ChEBI" id="CHEBI:57783"/>
        <dbReference type="ChEBI" id="CHEBI:58349"/>
        <dbReference type="ChEBI" id="CHEBI:231623"/>
        <dbReference type="ChEBI" id="CHEBI:231637"/>
        <dbReference type="EC" id="1.3.1.94"/>
    </reaction>
    <physiologicalReaction direction="right-to-left" evidence="5">
        <dbReference type="Rhea" id="RHEA:80729"/>
    </physiologicalReaction>
</comment>
<comment type="similarity">
    <text evidence="5">Belongs to the steroid 5-alpha reductase family. Polyprenal reductase subfamily.</text>
</comment>
<evidence type="ECO:0000313" key="8">
    <source>
        <dbReference type="Proteomes" id="UP001175261"/>
    </source>
</evidence>
<dbReference type="PROSITE" id="PS50244">
    <property type="entry name" value="S5A_REDUCTASE"/>
    <property type="match status" value="1"/>
</dbReference>
<dbReference type="Pfam" id="PF02544">
    <property type="entry name" value="Steroid_dh"/>
    <property type="match status" value="1"/>
</dbReference>
<dbReference type="GO" id="GO:0003865">
    <property type="term" value="F:3-oxo-5-alpha-steroid 4-dehydrogenase activity"/>
    <property type="evidence" value="ECO:0007669"/>
    <property type="project" value="TreeGrafter"/>
</dbReference>
<keyword evidence="4" id="KW-0472">Membrane</keyword>
<dbReference type="EC" id="1.3.1.94" evidence="5"/>
<dbReference type="GO" id="GO:0016095">
    <property type="term" value="P:polyprenol catabolic process"/>
    <property type="evidence" value="ECO:0007669"/>
    <property type="project" value="UniProtKB-UniRule"/>
</dbReference>
<evidence type="ECO:0000256" key="1">
    <source>
        <dbReference type="ARBA" id="ARBA00004127"/>
    </source>
</evidence>
<reference evidence="7" key="1">
    <citation type="submission" date="2022-10" db="EMBL/GenBank/DDBJ databases">
        <title>Determination and structural analysis of whole genome sequence of Sarocladium strictum F4-1.</title>
        <authorList>
            <person name="Hu L."/>
            <person name="Jiang Y."/>
        </authorList>
    </citation>
    <scope>NUCLEOTIDE SEQUENCE</scope>
    <source>
        <strain evidence="7">F4-1</strain>
    </source>
</reference>
<comment type="subcellular location">
    <subcellularLocation>
        <location evidence="1">Endomembrane system</location>
        <topology evidence="1">Multi-pass membrane protein</topology>
    </subcellularLocation>
    <subcellularLocation>
        <location evidence="5">Endoplasmic reticulum membrane</location>
    </subcellularLocation>
</comment>
<feature type="domain" description="3-oxo-5-alpha-steroid 4-dehydrogenase C-terminal" evidence="6">
    <location>
        <begin position="211"/>
        <end position="320"/>
    </location>
</feature>
<evidence type="ECO:0000256" key="4">
    <source>
        <dbReference type="ARBA" id="ARBA00023136"/>
    </source>
</evidence>
<proteinExistence type="inferred from homology"/>
<evidence type="ECO:0000256" key="2">
    <source>
        <dbReference type="ARBA" id="ARBA00022692"/>
    </source>
</evidence>
<dbReference type="AlphaFoldDB" id="A0AA39GKW2"/>
<keyword evidence="2" id="KW-0812">Transmembrane</keyword>
<dbReference type="GO" id="GO:0005789">
    <property type="term" value="C:endoplasmic reticulum membrane"/>
    <property type="evidence" value="ECO:0007669"/>
    <property type="project" value="UniProtKB-SubCell"/>
</dbReference>
<dbReference type="Proteomes" id="UP001175261">
    <property type="component" value="Unassembled WGS sequence"/>
</dbReference>
<evidence type="ECO:0000256" key="5">
    <source>
        <dbReference type="RuleBase" id="RU367081"/>
    </source>
</evidence>
<dbReference type="PANTHER" id="PTHR14624:SF0">
    <property type="entry name" value="POLYPRENOL REDUCTASE"/>
    <property type="match status" value="1"/>
</dbReference>
<comment type="pathway">
    <text evidence="5">Protein modification; protein glycosylation.</text>
</comment>
<evidence type="ECO:0000256" key="3">
    <source>
        <dbReference type="ARBA" id="ARBA00022989"/>
    </source>
</evidence>
<comment type="caution">
    <text evidence="7">The sequence shown here is derived from an EMBL/GenBank/DDBJ whole genome shotgun (WGS) entry which is preliminary data.</text>
</comment>
<dbReference type="InterPro" id="IPR001104">
    <property type="entry name" value="3-oxo-5_a-steroid_4-DH_C"/>
</dbReference>
<dbReference type="PANTHER" id="PTHR14624">
    <property type="entry name" value="DFG10 PROTEIN"/>
    <property type="match status" value="1"/>
</dbReference>
<keyword evidence="8" id="KW-1185">Reference proteome</keyword>
<keyword evidence="5" id="KW-0560">Oxidoreductase</keyword>
<keyword evidence="5" id="KW-0256">Endoplasmic reticulum</keyword>
<organism evidence="7 8">
    <name type="scientific">Sarocladium strictum</name>
    <name type="common">Black bundle disease fungus</name>
    <name type="synonym">Acremonium strictum</name>
    <dbReference type="NCBI Taxonomy" id="5046"/>
    <lineage>
        <taxon>Eukaryota</taxon>
        <taxon>Fungi</taxon>
        <taxon>Dikarya</taxon>
        <taxon>Ascomycota</taxon>
        <taxon>Pezizomycotina</taxon>
        <taxon>Sordariomycetes</taxon>
        <taxon>Hypocreomycetidae</taxon>
        <taxon>Hypocreales</taxon>
        <taxon>Sarocladiaceae</taxon>
        <taxon>Sarocladium</taxon>
    </lineage>
</organism>
<keyword evidence="3" id="KW-1133">Transmembrane helix</keyword>
<dbReference type="GO" id="GO:0102389">
    <property type="term" value="F:polyprenol reductase activity"/>
    <property type="evidence" value="ECO:0007669"/>
    <property type="project" value="UniProtKB-UniRule"/>
</dbReference>
<dbReference type="GO" id="GO:0006488">
    <property type="term" value="P:dolichol-linked oligosaccharide biosynthetic process"/>
    <property type="evidence" value="ECO:0007669"/>
    <property type="project" value="UniProtKB-UniRule"/>
</dbReference>
<evidence type="ECO:0000313" key="7">
    <source>
        <dbReference type="EMBL" id="KAK0389258.1"/>
    </source>
</evidence>
<gene>
    <name evidence="7" type="ORF">NLU13_2833</name>
</gene>